<gene>
    <name evidence="2" type="ORF">EZS26_001566</name>
</gene>
<dbReference type="Proteomes" id="UP000324575">
    <property type="component" value="Unassembled WGS sequence"/>
</dbReference>
<keyword evidence="1" id="KW-0732">Signal</keyword>
<evidence type="ECO:0008006" key="4">
    <source>
        <dbReference type="Google" id="ProtNLM"/>
    </source>
</evidence>
<evidence type="ECO:0000313" key="3">
    <source>
        <dbReference type="Proteomes" id="UP000324575"/>
    </source>
</evidence>
<name>A0A5M8P1G9_9BACT</name>
<dbReference type="SMART" id="SM00710">
    <property type="entry name" value="PbH1"/>
    <property type="match status" value="4"/>
</dbReference>
<dbReference type="InterPro" id="IPR006626">
    <property type="entry name" value="PbH1"/>
</dbReference>
<sequence>MKKKSSVTLSVICTLLLSCASMDAKDIYLSSDTGAKDTNTGLSADAPVATLSRAITLADQNGDVVHVSGMIDISKEPSKAGNNNDITPDGKAVYTTGSITYNTWNVNGNNGIKLLARDITLQGDDSETDGFDAKGKTRILRIDGLATPTTYKNLTFQNGNSYKDGNTTLSNDAGAGIYLRNATTRFENCIFKDNISLCPDNEGAKKGGAVYYNNMEESKTGVFVNCIFAGNQAREGSVFHIVAAPGGLNIRNCHFRGNGNIEITDSKGGAIFIQPIEGKDVTVNVEKSIFDGNVAQQFGGVACVTDRDNNASIGLIFQDCLMHNNRSDSQGGVLRVISEFANSTTDVAFINSTVYGNSTSIQGGVGLFDKVVGNASLTVINSTITGNKTTGENNVGHAGGFRVTDQSTRLVKMIYNSIIEGNYNEMSGYYNDFTFQGNKPEHFDLTDANGNIFLANSFIGALNRDNGLYDNANATDCIIDYSKGIVYGNSSALLAGLSTNPAFYLERYNVIPLVENAMAKDFADAQYIRSLNINTDQTGRIRRFVNDKCFAGAVEADEVTIAELPEPPLALITPDITSARNEALLTGNVYNLLGQRVVKDANQNLRPGIYIVTNGYQSYKLWVR</sequence>
<proteinExistence type="predicted"/>
<organism evidence="2 3">
    <name type="scientific">Candidatus Ordinivivax streblomastigis</name>
    <dbReference type="NCBI Taxonomy" id="2540710"/>
    <lineage>
        <taxon>Bacteria</taxon>
        <taxon>Pseudomonadati</taxon>
        <taxon>Bacteroidota</taxon>
        <taxon>Bacteroidia</taxon>
        <taxon>Bacteroidales</taxon>
        <taxon>Candidatus Ordinivivax</taxon>
    </lineage>
</organism>
<comment type="caution">
    <text evidence="2">The sequence shown here is derived from an EMBL/GenBank/DDBJ whole genome shotgun (WGS) entry which is preliminary data.</text>
</comment>
<accession>A0A5M8P1G9</accession>
<feature type="signal peptide" evidence="1">
    <location>
        <begin position="1"/>
        <end position="24"/>
    </location>
</feature>
<dbReference type="AlphaFoldDB" id="A0A5M8P1G9"/>
<evidence type="ECO:0000256" key="1">
    <source>
        <dbReference type="SAM" id="SignalP"/>
    </source>
</evidence>
<dbReference type="InterPro" id="IPR011050">
    <property type="entry name" value="Pectin_lyase_fold/virulence"/>
</dbReference>
<protein>
    <recommendedName>
        <fullName evidence="4">Right handed beta helix domain-containing protein</fullName>
    </recommendedName>
</protein>
<evidence type="ECO:0000313" key="2">
    <source>
        <dbReference type="EMBL" id="KAA6302206.1"/>
    </source>
</evidence>
<dbReference type="EMBL" id="SNRX01000009">
    <property type="protein sequence ID" value="KAA6302206.1"/>
    <property type="molecule type" value="Genomic_DNA"/>
</dbReference>
<dbReference type="PROSITE" id="PS51257">
    <property type="entry name" value="PROKAR_LIPOPROTEIN"/>
    <property type="match status" value="1"/>
</dbReference>
<feature type="chain" id="PRO_5024324392" description="Right handed beta helix domain-containing protein" evidence="1">
    <location>
        <begin position="25"/>
        <end position="624"/>
    </location>
</feature>
<dbReference type="SUPFAM" id="SSF51126">
    <property type="entry name" value="Pectin lyase-like"/>
    <property type="match status" value="1"/>
</dbReference>
<reference evidence="2 3" key="1">
    <citation type="submission" date="2019-03" db="EMBL/GenBank/DDBJ databases">
        <title>Single cell metagenomics reveals metabolic interactions within the superorganism composed of flagellate Streblomastix strix and complex community of Bacteroidetes bacteria on its surface.</title>
        <authorList>
            <person name="Treitli S.C."/>
            <person name="Kolisko M."/>
            <person name="Husnik F."/>
            <person name="Keeling P."/>
            <person name="Hampl V."/>
        </authorList>
    </citation>
    <scope>NUCLEOTIDE SEQUENCE [LARGE SCALE GENOMIC DNA]</scope>
    <source>
        <strain evidence="2">St1</strain>
    </source>
</reference>